<sequence>MIVTLTPFLALLSLVLRFLRYISAAYHMIYRSSNIAMKPQTPPLLANIVWLS</sequence>
<reference evidence="1" key="1">
    <citation type="journal article" date="2011" name="Plant Physiol.">
        <title>Comprehensive sequence analysis of 24,783 barley full-length cDNAs derived from 12 clone libraries.</title>
        <authorList>
            <person name="Matsumoto T."/>
            <person name="Tanaka T."/>
            <person name="Sakai H."/>
            <person name="Amano N."/>
            <person name="Kanamori H."/>
            <person name="Kurita K."/>
            <person name="Kikuta A."/>
            <person name="Kamiya K."/>
            <person name="Yamamoto M."/>
            <person name="Ikawa H."/>
            <person name="Fujii N."/>
            <person name="Hori K."/>
            <person name="Itoh T."/>
            <person name="Sato K."/>
        </authorList>
    </citation>
    <scope>NUCLEOTIDE SEQUENCE</scope>
</reference>
<name>F2CQJ0_HORVV</name>
<accession>F2CQJ0</accession>
<dbReference type="EMBL" id="AK353892">
    <property type="protein sequence ID" value="BAJ85111.1"/>
    <property type="molecule type" value="mRNA"/>
</dbReference>
<dbReference type="AlphaFoldDB" id="F2CQJ0"/>
<organism evidence="1">
    <name type="scientific">Hordeum vulgare subsp. vulgare</name>
    <name type="common">Domesticated barley</name>
    <dbReference type="NCBI Taxonomy" id="112509"/>
    <lineage>
        <taxon>Eukaryota</taxon>
        <taxon>Viridiplantae</taxon>
        <taxon>Streptophyta</taxon>
        <taxon>Embryophyta</taxon>
        <taxon>Tracheophyta</taxon>
        <taxon>Spermatophyta</taxon>
        <taxon>Magnoliopsida</taxon>
        <taxon>Liliopsida</taxon>
        <taxon>Poales</taxon>
        <taxon>Poaceae</taxon>
        <taxon>BOP clade</taxon>
        <taxon>Pooideae</taxon>
        <taxon>Triticodae</taxon>
        <taxon>Triticeae</taxon>
        <taxon>Hordeinae</taxon>
        <taxon>Hordeum</taxon>
    </lineage>
</organism>
<proteinExistence type="evidence at transcript level"/>
<protein>
    <submittedName>
        <fullName evidence="1">Predicted protein</fullName>
    </submittedName>
</protein>
<evidence type="ECO:0000313" key="1">
    <source>
        <dbReference type="EMBL" id="BAJ85111.1"/>
    </source>
</evidence>